<feature type="transmembrane region" description="Helical" evidence="1">
    <location>
        <begin position="403"/>
        <end position="422"/>
    </location>
</feature>
<proteinExistence type="predicted"/>
<dbReference type="EMBL" id="BAAADV010000003">
    <property type="protein sequence ID" value="GAA0671780.1"/>
    <property type="molecule type" value="Genomic_DNA"/>
</dbReference>
<dbReference type="GO" id="GO:0022857">
    <property type="term" value="F:transmembrane transporter activity"/>
    <property type="evidence" value="ECO:0007669"/>
    <property type="project" value="InterPro"/>
</dbReference>
<keyword evidence="4" id="KW-1185">Reference proteome</keyword>
<feature type="transmembrane region" description="Helical" evidence="1">
    <location>
        <begin position="243"/>
        <end position="267"/>
    </location>
</feature>
<feature type="transmembrane region" description="Helical" evidence="1">
    <location>
        <begin position="39"/>
        <end position="56"/>
    </location>
</feature>
<feature type="transmembrane region" description="Helical" evidence="1">
    <location>
        <begin position="68"/>
        <end position="87"/>
    </location>
</feature>
<dbReference type="InterPro" id="IPR036259">
    <property type="entry name" value="MFS_trans_sf"/>
</dbReference>
<accession>A0AAV3TA33</accession>
<feature type="transmembrane region" description="Helical" evidence="1">
    <location>
        <begin position="313"/>
        <end position="334"/>
    </location>
</feature>
<dbReference type="AlphaFoldDB" id="A0AAV3TA33"/>
<dbReference type="InterPro" id="IPR011701">
    <property type="entry name" value="MFS"/>
</dbReference>
<dbReference type="PANTHER" id="PTHR23518">
    <property type="entry name" value="C-METHYLTRANSFERASE"/>
    <property type="match status" value="1"/>
</dbReference>
<evidence type="ECO:0000313" key="4">
    <source>
        <dbReference type="Proteomes" id="UP001500420"/>
    </source>
</evidence>
<feature type="transmembrane region" description="Helical" evidence="1">
    <location>
        <begin position="93"/>
        <end position="115"/>
    </location>
</feature>
<evidence type="ECO:0000259" key="2">
    <source>
        <dbReference type="PROSITE" id="PS50850"/>
    </source>
</evidence>
<feature type="transmembrane region" description="Helical" evidence="1">
    <location>
        <begin position="279"/>
        <end position="301"/>
    </location>
</feature>
<protein>
    <submittedName>
        <fullName evidence="3">MFS transporter</fullName>
    </submittedName>
</protein>
<feature type="transmembrane region" description="Helical" evidence="1">
    <location>
        <begin position="374"/>
        <end position="397"/>
    </location>
</feature>
<reference evidence="3 4" key="1">
    <citation type="journal article" date="2019" name="Int. J. Syst. Evol. Microbiol.">
        <title>The Global Catalogue of Microorganisms (GCM) 10K type strain sequencing project: providing services to taxonomists for standard genome sequencing and annotation.</title>
        <authorList>
            <consortium name="The Broad Institute Genomics Platform"/>
            <consortium name="The Broad Institute Genome Sequencing Center for Infectious Disease"/>
            <person name="Wu L."/>
            <person name="Ma J."/>
        </authorList>
    </citation>
    <scope>NUCLEOTIDE SEQUENCE [LARGE SCALE GENOMIC DNA]</scope>
    <source>
        <strain evidence="3 4">JCM 16328</strain>
    </source>
</reference>
<keyword evidence="1" id="KW-1133">Transmembrane helix</keyword>
<name>A0AAV3TA33_9EURY</name>
<organism evidence="3 4">
    <name type="scientific">Natronoarchaeum mannanilyticum</name>
    <dbReference type="NCBI Taxonomy" id="926360"/>
    <lineage>
        <taxon>Archaea</taxon>
        <taxon>Methanobacteriati</taxon>
        <taxon>Methanobacteriota</taxon>
        <taxon>Stenosarchaea group</taxon>
        <taxon>Halobacteria</taxon>
        <taxon>Halobacteriales</taxon>
        <taxon>Natronoarchaeaceae</taxon>
    </lineage>
</organism>
<keyword evidence="1" id="KW-0472">Membrane</keyword>
<dbReference type="SUPFAM" id="SSF103473">
    <property type="entry name" value="MFS general substrate transporter"/>
    <property type="match status" value="1"/>
</dbReference>
<feature type="transmembrane region" description="Helical" evidence="1">
    <location>
        <begin position="136"/>
        <end position="153"/>
    </location>
</feature>
<evidence type="ECO:0000313" key="3">
    <source>
        <dbReference type="EMBL" id="GAA0671780.1"/>
    </source>
</evidence>
<feature type="transmembrane region" description="Helical" evidence="1">
    <location>
        <begin position="340"/>
        <end position="362"/>
    </location>
</feature>
<dbReference type="PROSITE" id="PS50850">
    <property type="entry name" value="MFS"/>
    <property type="match status" value="1"/>
</dbReference>
<evidence type="ECO:0000256" key="1">
    <source>
        <dbReference type="SAM" id="Phobius"/>
    </source>
</evidence>
<keyword evidence="1" id="KW-0812">Transmembrane</keyword>
<feature type="transmembrane region" description="Helical" evidence="1">
    <location>
        <begin position="7"/>
        <end position="27"/>
    </location>
</feature>
<sequence length="439" mass="44716">MSRRWLYAWGLGSAAFGAASLLVPLYVVTLGGGPADLGYLAAAAAFLGAPGAIVWGRLADRTTRRREVAVASLAGVAAVLAATPLLGGTWAVIVANAVLWLLVAAAGPVLTLLVVADAPESAWSREIGLLNAYQGYGWAAGLVLGLAWTAVVGRTLDPATAQRTLFWASAACAGAAAVGMARWMPRPAERSVARVDPRRVARTLGASRRNVRSATFAFAPNRLYWSTRAIHPRRLAERFTPALAGYFLAAVLFFTGFAAFWAPLPLFLTDAGYGGDAVFGLYLVSSLGSAAFYVGAGRLSAEYDLRGLQIGALGVRGVTLPAVAVVGALGTAAVGVGLTALAFAVIGVAWAVISVTATTIVTRLAPTSLRGEALGVYAALSALAGGVGSVAGGWLAAGPGFSTTFAVAGALVLAGAVLIGLLREISARTAMATETMTAE</sequence>
<dbReference type="PANTHER" id="PTHR23518:SF2">
    <property type="entry name" value="MAJOR FACILITATOR SUPERFAMILY TRANSPORTER"/>
    <property type="match status" value="1"/>
</dbReference>
<dbReference type="InterPro" id="IPR020846">
    <property type="entry name" value="MFS_dom"/>
</dbReference>
<comment type="caution">
    <text evidence="3">The sequence shown here is derived from an EMBL/GenBank/DDBJ whole genome shotgun (WGS) entry which is preliminary data.</text>
</comment>
<feature type="transmembrane region" description="Helical" evidence="1">
    <location>
        <begin position="165"/>
        <end position="184"/>
    </location>
</feature>
<gene>
    <name evidence="3" type="ORF">GCM10009020_17880</name>
</gene>
<dbReference type="Gene3D" id="1.20.1250.20">
    <property type="entry name" value="MFS general substrate transporter like domains"/>
    <property type="match status" value="1"/>
</dbReference>
<dbReference type="Pfam" id="PF07690">
    <property type="entry name" value="MFS_1"/>
    <property type="match status" value="1"/>
</dbReference>
<dbReference type="RefSeq" id="WP_343773647.1">
    <property type="nucleotide sequence ID" value="NZ_BAAADV010000003.1"/>
</dbReference>
<feature type="domain" description="Major facilitator superfamily (MFS) profile" evidence="2">
    <location>
        <begin position="1"/>
        <end position="427"/>
    </location>
</feature>
<dbReference type="Proteomes" id="UP001500420">
    <property type="component" value="Unassembled WGS sequence"/>
</dbReference>